<gene>
    <name evidence="1" type="ordered locus">Desmu_0795</name>
</gene>
<dbReference type="Proteomes" id="UP000001068">
    <property type="component" value="Chromosome"/>
</dbReference>
<dbReference type="KEGG" id="dmu:Desmu_0795"/>
<name>E8R9C3_DESM0</name>
<dbReference type="HOGENOM" id="CLU_1096682_0_0_2"/>
<protein>
    <submittedName>
        <fullName evidence="1">3-hydroxy-3-methylglutaryl-coenzyme A reductase</fullName>
    </submittedName>
</protein>
<reference evidence="1 2" key="2">
    <citation type="journal article" date="2011" name="Stand. Genomic Sci.">
        <title>Complete genome sequence of Desulfurococcus mucosus type strain (O7/1).</title>
        <authorList>
            <person name="Wirth R."/>
            <person name="Chertkov O."/>
            <person name="Held B."/>
            <person name="Lapidus A."/>
            <person name="Nolan M."/>
            <person name="Lucas S."/>
            <person name="Hammon N."/>
            <person name="Deshpande S."/>
            <person name="Cheng J.F."/>
            <person name="Tapia R."/>
            <person name="Han C."/>
            <person name="Goodwin L."/>
            <person name="Pitluck S."/>
            <person name="Liolios K."/>
            <person name="Ioanna P."/>
            <person name="Ivanova N."/>
            <person name="Mavromatis K."/>
            <person name="Mikhailova N."/>
            <person name="Pati A."/>
            <person name="Chen A."/>
            <person name="Palaniappan K."/>
            <person name="Land M."/>
            <person name="Hauser L."/>
            <person name="Chang Y.J."/>
            <person name="Jeffries C.D."/>
            <person name="Bilek Y."/>
            <person name="Hader T."/>
            <person name="Rohde M."/>
            <person name="Spring S."/>
            <person name="Sikorski J."/>
            <person name="Goker M."/>
            <person name="Woyke T."/>
            <person name="Bristow J."/>
            <person name="Eisen J.A."/>
            <person name="Markowitz V."/>
            <person name="Hugenholtz P."/>
            <person name="Kyrpides N.C."/>
            <person name="Klenk H.P."/>
        </authorList>
    </citation>
    <scope>NUCLEOTIDE SEQUENCE [LARGE SCALE GENOMIC DNA]</scope>
    <source>
        <strain evidence="2">ATCC 35584 / DSM 2162 / JCM 9187 / O7/1</strain>
    </source>
</reference>
<proteinExistence type="predicted"/>
<dbReference type="RefSeq" id="WP_013562321.1">
    <property type="nucleotide sequence ID" value="NC_014961.1"/>
</dbReference>
<dbReference type="OrthoDB" id="10981at2157"/>
<evidence type="ECO:0000313" key="1">
    <source>
        <dbReference type="EMBL" id="ADV65099.1"/>
    </source>
</evidence>
<dbReference type="EMBL" id="CP002363">
    <property type="protein sequence ID" value="ADV65099.1"/>
    <property type="molecule type" value="Genomic_DNA"/>
</dbReference>
<reference evidence="2" key="1">
    <citation type="submission" date="2010-11" db="EMBL/GenBank/DDBJ databases">
        <title>The complete genome of Desulfurococcus mucosus DSM 2162.</title>
        <authorList>
            <consortium name="US DOE Joint Genome Institute (JGI-PGF)"/>
            <person name="Lucas S."/>
            <person name="Copeland A."/>
            <person name="Lapidus A."/>
            <person name="Bruce D."/>
            <person name="Goodwin L."/>
            <person name="Pitluck S."/>
            <person name="Kyrpides N."/>
            <person name="Mavromatis K."/>
            <person name="Pagani I."/>
            <person name="Ivanova N."/>
            <person name="Ovchinnikova G."/>
            <person name="Chertkov O."/>
            <person name="Held B."/>
            <person name="Brettin T."/>
            <person name="Detter J.C."/>
            <person name="Tapia R."/>
            <person name="Han C."/>
            <person name="Land M."/>
            <person name="Hauser L."/>
            <person name="Markowitz V."/>
            <person name="Cheng J.-F."/>
            <person name="Hugenholtz P."/>
            <person name="Woyke T."/>
            <person name="Wu D."/>
            <person name="Wirth R."/>
            <person name="Bilek Y."/>
            <person name="Hader T."/>
            <person name="Klenk H.-P."/>
            <person name="Eisen J.A."/>
        </authorList>
    </citation>
    <scope>NUCLEOTIDE SEQUENCE [LARGE SCALE GENOMIC DNA]</scope>
    <source>
        <strain evidence="2">ATCC 35584 / DSM 2162 / JCM 9187 / O7/1</strain>
    </source>
</reference>
<dbReference type="eggNOG" id="arCOG04260">
    <property type="taxonomic scope" value="Archaea"/>
</dbReference>
<accession>E8R9C3</accession>
<sequence>MTHNIGFLLEEVRRSGNPFKRLDELEYNENVKALIRRLYIQEKTGLSLSAIGSTILDFTEGDHYRGYNVVGALQVPLGIVGVIQLSINNKSRESYLLAPLTGREWFNMVMDAASTLSESAISVSVDRRGGLCKATIHATFKSHVASKLTGGFHSLYRNTLFLASKTSYMVLIYYMLGLNPDLSSIPLAPVEHSVKDARIEYGSLFTAPRQLLANIVVSEVKGLVGMVDDVSECAIPLIYSFLPDLGSLLRAGEP</sequence>
<dbReference type="STRING" id="765177.Desmu_0795"/>
<dbReference type="GeneID" id="10153491"/>
<dbReference type="AlphaFoldDB" id="E8R9C3"/>
<keyword evidence="2" id="KW-1185">Reference proteome</keyword>
<evidence type="ECO:0000313" key="2">
    <source>
        <dbReference type="Proteomes" id="UP000001068"/>
    </source>
</evidence>
<organism evidence="1 2">
    <name type="scientific">Desulfurococcus mucosus (strain ATCC 35584 / DSM 2162 / JCM 9187 / O7/1)</name>
    <dbReference type="NCBI Taxonomy" id="765177"/>
    <lineage>
        <taxon>Archaea</taxon>
        <taxon>Thermoproteota</taxon>
        <taxon>Thermoprotei</taxon>
        <taxon>Desulfurococcales</taxon>
        <taxon>Desulfurococcaceae</taxon>
        <taxon>Desulfurococcus</taxon>
    </lineage>
</organism>